<dbReference type="InterPro" id="IPR016024">
    <property type="entry name" value="ARM-type_fold"/>
</dbReference>
<dbReference type="InterPro" id="IPR023362">
    <property type="entry name" value="PH-BEACH_dom"/>
</dbReference>
<dbReference type="GO" id="GO:0005829">
    <property type="term" value="C:cytosol"/>
    <property type="evidence" value="ECO:0007669"/>
    <property type="project" value="TreeGrafter"/>
</dbReference>
<dbReference type="Pfam" id="PF15787">
    <property type="entry name" value="DUF4704"/>
    <property type="match status" value="1"/>
</dbReference>
<dbReference type="PANTHER" id="PTHR13743:SF162">
    <property type="entry name" value="NEUROBEACHIN"/>
    <property type="match status" value="1"/>
</dbReference>
<dbReference type="GO" id="GO:0019901">
    <property type="term" value="F:protein kinase binding"/>
    <property type="evidence" value="ECO:0007669"/>
    <property type="project" value="TreeGrafter"/>
</dbReference>
<protein>
    <submittedName>
        <fullName evidence="4">BEACH-type PH domain-containing protein</fullName>
    </submittedName>
</protein>
<accession>A0A7E4V5F5</accession>
<feature type="compositionally biased region" description="Polar residues" evidence="1">
    <location>
        <begin position="47"/>
        <end position="62"/>
    </location>
</feature>
<proteinExistence type="predicted"/>
<dbReference type="InterPro" id="IPR031570">
    <property type="entry name" value="NBEA/BDCP_DUF4704"/>
</dbReference>
<dbReference type="PANTHER" id="PTHR13743">
    <property type="entry name" value="BEIGE/BEACH-RELATED"/>
    <property type="match status" value="1"/>
</dbReference>
<feature type="compositionally biased region" description="Low complexity" evidence="1">
    <location>
        <begin position="1362"/>
        <end position="1398"/>
    </location>
</feature>
<dbReference type="InterPro" id="IPR013320">
    <property type="entry name" value="ConA-like_dom_sf"/>
</dbReference>
<dbReference type="InterPro" id="IPR010508">
    <property type="entry name" value="NBEA-like_DUF1088"/>
</dbReference>
<dbReference type="SUPFAM" id="SSF49899">
    <property type="entry name" value="Concanavalin A-like lectins/glucanases"/>
    <property type="match status" value="1"/>
</dbReference>
<feature type="compositionally biased region" description="Basic and acidic residues" evidence="1">
    <location>
        <begin position="1408"/>
        <end position="1425"/>
    </location>
</feature>
<dbReference type="Pfam" id="PF13385">
    <property type="entry name" value="Laminin_G_3"/>
    <property type="match status" value="1"/>
</dbReference>
<feature type="compositionally biased region" description="Acidic residues" evidence="1">
    <location>
        <begin position="67"/>
        <end position="85"/>
    </location>
</feature>
<evidence type="ECO:0000259" key="2">
    <source>
        <dbReference type="PROSITE" id="PS51783"/>
    </source>
</evidence>
<dbReference type="InterPro" id="IPR046852">
    <property type="entry name" value="Neurobeachin_a-sol"/>
</dbReference>
<reference evidence="4" key="2">
    <citation type="submission" date="2020-10" db="UniProtKB">
        <authorList>
            <consortium name="WormBaseParasite"/>
        </authorList>
    </citation>
    <scope>IDENTIFICATION</scope>
</reference>
<reference evidence="3" key="1">
    <citation type="journal article" date="2013" name="Genetics">
        <title>The draft genome and transcriptome of Panagrellus redivivus are shaped by the harsh demands of a free-living lifestyle.</title>
        <authorList>
            <person name="Srinivasan J."/>
            <person name="Dillman A.R."/>
            <person name="Macchietto M.G."/>
            <person name="Heikkinen L."/>
            <person name="Lakso M."/>
            <person name="Fracchia K.M."/>
            <person name="Antoshechkin I."/>
            <person name="Mortazavi A."/>
            <person name="Wong G."/>
            <person name="Sternberg P.W."/>
        </authorList>
    </citation>
    <scope>NUCLEOTIDE SEQUENCE [LARGE SCALE GENOMIC DNA]</scope>
    <source>
        <strain evidence="3">MT8872</strain>
    </source>
</reference>
<evidence type="ECO:0000256" key="1">
    <source>
        <dbReference type="SAM" id="MobiDB-lite"/>
    </source>
</evidence>
<organism evidence="3 4">
    <name type="scientific">Panagrellus redivivus</name>
    <name type="common">Microworm</name>
    <dbReference type="NCBI Taxonomy" id="6233"/>
    <lineage>
        <taxon>Eukaryota</taxon>
        <taxon>Metazoa</taxon>
        <taxon>Ecdysozoa</taxon>
        <taxon>Nematoda</taxon>
        <taxon>Chromadorea</taxon>
        <taxon>Rhabditida</taxon>
        <taxon>Tylenchina</taxon>
        <taxon>Panagrolaimomorpha</taxon>
        <taxon>Panagrolaimoidea</taxon>
        <taxon>Panagrolaimidae</taxon>
        <taxon>Panagrellus</taxon>
    </lineage>
</organism>
<dbReference type="Pfam" id="PF20425">
    <property type="entry name" value="Neurobeachin"/>
    <property type="match status" value="1"/>
</dbReference>
<dbReference type="GO" id="GO:0008104">
    <property type="term" value="P:intracellular protein localization"/>
    <property type="evidence" value="ECO:0007669"/>
    <property type="project" value="TreeGrafter"/>
</dbReference>
<feature type="region of interest" description="Disordered" evidence="1">
    <location>
        <begin position="1352"/>
        <end position="1479"/>
    </location>
</feature>
<feature type="region of interest" description="Disordered" evidence="1">
    <location>
        <begin position="1"/>
        <end position="128"/>
    </location>
</feature>
<dbReference type="WBParaSite" id="Pan_g16857.t1">
    <property type="protein sequence ID" value="Pan_g16857.t1"/>
    <property type="gene ID" value="Pan_g16857"/>
</dbReference>
<feature type="compositionally biased region" description="Polar residues" evidence="1">
    <location>
        <begin position="145"/>
        <end position="154"/>
    </location>
</feature>
<dbReference type="Proteomes" id="UP000492821">
    <property type="component" value="Unassembled WGS sequence"/>
</dbReference>
<feature type="domain" description="BEACH-type PH" evidence="2">
    <location>
        <begin position="1775"/>
        <end position="1865"/>
    </location>
</feature>
<dbReference type="GO" id="GO:0016020">
    <property type="term" value="C:membrane"/>
    <property type="evidence" value="ECO:0007669"/>
    <property type="project" value="TreeGrafter"/>
</dbReference>
<dbReference type="SUPFAM" id="SSF48371">
    <property type="entry name" value="ARM repeat"/>
    <property type="match status" value="1"/>
</dbReference>
<dbReference type="PROSITE" id="PS51783">
    <property type="entry name" value="PH_BEACH"/>
    <property type="match status" value="1"/>
</dbReference>
<evidence type="ECO:0000313" key="3">
    <source>
        <dbReference type="Proteomes" id="UP000492821"/>
    </source>
</evidence>
<dbReference type="Gene3D" id="2.60.120.200">
    <property type="match status" value="1"/>
</dbReference>
<dbReference type="InterPro" id="IPR050865">
    <property type="entry name" value="BEACH_Domain"/>
</dbReference>
<keyword evidence="3" id="KW-1185">Reference proteome</keyword>
<name>A0A7E4V5F5_PANRE</name>
<feature type="region of interest" description="Disordered" evidence="1">
    <location>
        <begin position="140"/>
        <end position="166"/>
    </location>
</feature>
<sequence>MSEPAVDADSGPATHATDRSSTPEAATVRAESPGALSESERPAIVTASPTIDSISSEVQSVKSPDFDEHDLEDIQLNDQSMDGDIDTYSSLPKYEPNPAESGSSNEEDYEPTATPQGEPADESGSKTTLARPTVIAENGLETLPGSHSNDQTPEATEGTPSEAGLPIENTTVLHASDESVEETFKRLQEGLTKSTLSHKDIVNGLFNVLVGGSFDLESRFIIESSSNIEKMLDLLEVAPLSMQAEIWSLFVAIVRKSFRNLEACSRVGLISICLDKLPDADPVVSDLLVELLSVLTNYSITVKETKHFLRALRVSNKVWHRNSVKLLSVMQEMPKRDGADVFFSFPGKAGAGISLPPIAKWPYQHGWTFSTWLRMDPLNSVNFEKERPYLFNFVTQKGVGYQCYFMGSCLVLNCLRGPGKEVIKCVRQELTPRKWHHVALSFVYARWARSEIHCFIDGQLVETIDATWLANTNDTFDRCNIGCGTDNDPNQAFCGQMGAVYVFSQAITAQQANCLYCLGATYQSYFKHDAESDLPDSYKKQLFDAKLNQSLVFAYCPKNCHGQLCLFPTIKTANTFFVQVPHAIMKDGVEVIATHSIHNSLHSVGGIQMLLPLFAQIDLPHRDREPPIDHNICSNLLSVISLLLKTSPSAQQQLFHSQGFLIIAHVLKHASREHLTHNVLEAFIDISKYLLTCTTGIPLLKQLFDHILFNPTLWIRAEDSIQVRLYTYLAEEFLANASLLAIIRRTSTVVELMHTLKVHYFVVEPRPPSTYTVRNVEDHNLISKDALTEIRRNILLLVEKLMFLKAANQDDKEINREDEFQCLFNFLATVNEEENLIDVLKRIVSFMHTHPAIMVPSFDKRKGSSVIFKLLGCANEEVRIPALKIFGYFVCRSTTKRKNDSVNNKNLLSLLSDRLLSNCKTITPATYYVLFEILIEVIPDEEDTPERILPADARFENSTLLKVIANLLTQLENSPVVMDVKKLFLEDMIRYCKDSRENRRIILQMSVWQEWLISLAYVFPESPQETEITDLVYQLFAILLFHAIRIEYAGWRVWVDTLAIAHSKVSWEKYRRKLKLEKARKVAAIEEAEAQGETIEGGQETPSSIYRTPEFVWSDMHVRLLSDLLNGIEEVTNEWNNSNIAVVDHVNNTDNSIFISNTVHVMSQLTDSLIMACGGLLPLLAAATSPNSELEITDSTQQGLSVENAVNFLTRFVRLADVFIFISTISFSELEHEKNMPNGGILRQSLRLVSTMAVRNILACRFAQKDRLFSNIPNKKNEAIFKFINGAMDDKDPLKGIVNVDRLLQEVDLQRLKGVVYRDMEENRQAQFLALSVVYLLCVLMVSRYRDILEPPTSPSPFFDTNSNSSANKKSLSGNSSASNKNSPAISSSSTFGDSPTIGPGGDGGEPSPEHDQVTYIDKPPKGETTEEAGESVPNGKHPSADNENEEESDEEKHRGISSIKFTQEDNVTAPDSEGNYDANELNRFAAASNLPKMRTDSQYLTSKLQTAIETVAPLLREIIADFKSYLQKTLLGTHSQEIMNDVRVMQTLKNPQGSVIELVMLLCSQEWQTSLQRHAGLAFIELVNEGRLMAHATRDHVLRVANEADFILNRLRAEDVSKHAAFDHDSLDQLNARKQEEQVSDHLIVSSRRRDQLTAAKSLEKMRTILMSPSGAWCNNDKEDQAFWKLDLWEDDSRRRKRFVPNVYGCRQTLASLTEKPATDENAEELEKAQEQLLKDLSHKMLISQPKPNVAITDIVDESDIDKWALEDAELRDVRQDRTSYSTPGKLIAPGVVVPGTISITASDVYFDADEDDPLYKEQDVKFGAASLGAPCERRPLLLVFCCQQWQLEEGIRPPLFIERENAF</sequence>
<dbReference type="Pfam" id="PF06469">
    <property type="entry name" value="DUF1088"/>
    <property type="match status" value="1"/>
</dbReference>
<evidence type="ECO:0000313" key="4">
    <source>
        <dbReference type="WBParaSite" id="Pan_g16857.t1"/>
    </source>
</evidence>